<sequence>MFPHQRARLSATNPASEDDKRATPSTDRWLPQVRALDSAIYGIEFELDPKRRRTASPNGVTPVLFLISQFGPCQEKVFFGHKEIVLKDDNSEAITVMLKPCYATGNGYPFTPPWSKGDMKAPTRFPCFISGSMKPQINTSTKSFATGLWNASTLHSRAFSEP</sequence>
<organism evidence="2 3">
    <name type="scientific">Amniculicola lignicola CBS 123094</name>
    <dbReference type="NCBI Taxonomy" id="1392246"/>
    <lineage>
        <taxon>Eukaryota</taxon>
        <taxon>Fungi</taxon>
        <taxon>Dikarya</taxon>
        <taxon>Ascomycota</taxon>
        <taxon>Pezizomycotina</taxon>
        <taxon>Dothideomycetes</taxon>
        <taxon>Pleosporomycetidae</taxon>
        <taxon>Pleosporales</taxon>
        <taxon>Amniculicolaceae</taxon>
        <taxon>Amniculicola</taxon>
    </lineage>
</organism>
<dbReference type="AlphaFoldDB" id="A0A6A5WSE7"/>
<dbReference type="EMBL" id="ML977569">
    <property type="protein sequence ID" value="KAF2003968.1"/>
    <property type="molecule type" value="Genomic_DNA"/>
</dbReference>
<proteinExistence type="predicted"/>
<evidence type="ECO:0000313" key="3">
    <source>
        <dbReference type="Proteomes" id="UP000799779"/>
    </source>
</evidence>
<protein>
    <submittedName>
        <fullName evidence="2">Uncharacterized protein</fullName>
    </submittedName>
</protein>
<evidence type="ECO:0000256" key="1">
    <source>
        <dbReference type="SAM" id="MobiDB-lite"/>
    </source>
</evidence>
<reference evidence="2" key="1">
    <citation type="journal article" date="2020" name="Stud. Mycol.">
        <title>101 Dothideomycetes genomes: a test case for predicting lifestyles and emergence of pathogens.</title>
        <authorList>
            <person name="Haridas S."/>
            <person name="Albert R."/>
            <person name="Binder M."/>
            <person name="Bloem J."/>
            <person name="Labutti K."/>
            <person name="Salamov A."/>
            <person name="Andreopoulos B."/>
            <person name="Baker S."/>
            <person name="Barry K."/>
            <person name="Bills G."/>
            <person name="Bluhm B."/>
            <person name="Cannon C."/>
            <person name="Castanera R."/>
            <person name="Culley D."/>
            <person name="Daum C."/>
            <person name="Ezra D."/>
            <person name="Gonzalez J."/>
            <person name="Henrissat B."/>
            <person name="Kuo A."/>
            <person name="Liang C."/>
            <person name="Lipzen A."/>
            <person name="Lutzoni F."/>
            <person name="Magnuson J."/>
            <person name="Mondo S."/>
            <person name="Nolan M."/>
            <person name="Ohm R."/>
            <person name="Pangilinan J."/>
            <person name="Park H.-J."/>
            <person name="Ramirez L."/>
            <person name="Alfaro M."/>
            <person name="Sun H."/>
            <person name="Tritt A."/>
            <person name="Yoshinaga Y."/>
            <person name="Zwiers L.-H."/>
            <person name="Turgeon B."/>
            <person name="Goodwin S."/>
            <person name="Spatafora J."/>
            <person name="Crous P."/>
            <person name="Grigoriev I."/>
        </authorList>
    </citation>
    <scope>NUCLEOTIDE SEQUENCE</scope>
    <source>
        <strain evidence="2">CBS 123094</strain>
    </source>
</reference>
<evidence type="ECO:0000313" key="2">
    <source>
        <dbReference type="EMBL" id="KAF2003968.1"/>
    </source>
</evidence>
<feature type="region of interest" description="Disordered" evidence="1">
    <location>
        <begin position="1"/>
        <end position="27"/>
    </location>
</feature>
<gene>
    <name evidence="2" type="ORF">P154DRAFT_572431</name>
</gene>
<name>A0A6A5WSE7_9PLEO</name>
<keyword evidence="3" id="KW-1185">Reference proteome</keyword>
<dbReference type="Proteomes" id="UP000799779">
    <property type="component" value="Unassembled WGS sequence"/>
</dbReference>
<accession>A0A6A5WSE7</accession>